<evidence type="ECO:0000256" key="3">
    <source>
        <dbReference type="ARBA" id="ARBA00022475"/>
    </source>
</evidence>
<comment type="caution">
    <text evidence="14">The sequence shown here is derived from an EMBL/GenBank/DDBJ whole genome shotgun (WGS) entry which is preliminary data.</text>
</comment>
<gene>
    <name evidence="14" type="ORF">EV657_103196</name>
</gene>
<feature type="binding site" evidence="11">
    <location>
        <position position="141"/>
    </location>
    <ligand>
        <name>K(+)</name>
        <dbReference type="ChEBI" id="CHEBI:29103"/>
    </ligand>
</feature>
<evidence type="ECO:0000256" key="6">
    <source>
        <dbReference type="ARBA" id="ARBA00022958"/>
    </source>
</evidence>
<dbReference type="PANTHER" id="PTHR32024:SF3">
    <property type="entry name" value="TRK SYSTEM POTASSIUM UPTAKE PROTEIN"/>
    <property type="match status" value="1"/>
</dbReference>
<feature type="transmembrane region" description="Helical" evidence="13">
    <location>
        <begin position="206"/>
        <end position="228"/>
    </location>
</feature>
<evidence type="ECO:0000313" key="15">
    <source>
        <dbReference type="Proteomes" id="UP000295484"/>
    </source>
</evidence>
<keyword evidence="11" id="KW-0479">Metal-binding</keyword>
<keyword evidence="8 10" id="KW-0406">Ion transport</keyword>
<dbReference type="PANTHER" id="PTHR32024">
    <property type="entry name" value="TRK SYSTEM POTASSIUM UPTAKE PROTEIN TRKG-RELATED"/>
    <property type="match status" value="1"/>
</dbReference>
<keyword evidence="4 10" id="KW-0633">Potassium transport</keyword>
<evidence type="ECO:0000256" key="12">
    <source>
        <dbReference type="SAM" id="MobiDB-lite"/>
    </source>
</evidence>
<feature type="transmembrane region" description="Helical" evidence="13">
    <location>
        <begin position="42"/>
        <end position="65"/>
    </location>
</feature>
<feature type="binding site" evidence="11">
    <location>
        <position position="249"/>
    </location>
    <ligand>
        <name>K(+)</name>
        <dbReference type="ChEBI" id="CHEBI:29103"/>
    </ligand>
</feature>
<dbReference type="InterPro" id="IPR003445">
    <property type="entry name" value="Cat_transpt"/>
</dbReference>
<feature type="transmembrane region" description="Helical" evidence="13">
    <location>
        <begin position="102"/>
        <end position="124"/>
    </location>
</feature>
<keyword evidence="3 10" id="KW-1003">Cell membrane</keyword>
<dbReference type="EMBL" id="SOEB01000003">
    <property type="protein sequence ID" value="TDX32624.1"/>
    <property type="molecule type" value="Genomic_DNA"/>
</dbReference>
<reference evidence="14 15" key="1">
    <citation type="submission" date="2019-03" db="EMBL/GenBank/DDBJ databases">
        <title>Genomic Encyclopedia of Type Strains, Phase IV (KMG-IV): sequencing the most valuable type-strain genomes for metagenomic binning, comparative biology and taxonomic classification.</title>
        <authorList>
            <person name="Goeker M."/>
        </authorList>
    </citation>
    <scope>NUCLEOTIDE SEQUENCE [LARGE SCALE GENOMIC DNA]</scope>
    <source>
        <strain evidence="14 15">JA181</strain>
    </source>
</reference>
<evidence type="ECO:0000256" key="1">
    <source>
        <dbReference type="ARBA" id="ARBA00004651"/>
    </source>
</evidence>
<dbReference type="InterPro" id="IPR004772">
    <property type="entry name" value="TrkH"/>
</dbReference>
<evidence type="ECO:0000256" key="5">
    <source>
        <dbReference type="ARBA" id="ARBA00022692"/>
    </source>
</evidence>
<feature type="binding site" evidence="11">
    <location>
        <position position="459"/>
    </location>
    <ligand>
        <name>K(+)</name>
        <dbReference type="ChEBI" id="CHEBI:29103"/>
    </ligand>
</feature>
<dbReference type="GO" id="GO:0015379">
    <property type="term" value="F:potassium:chloride symporter activity"/>
    <property type="evidence" value="ECO:0007669"/>
    <property type="project" value="InterPro"/>
</dbReference>
<organism evidence="14 15">
    <name type="scientific">Rhodovulum visakhapatnamense</name>
    <dbReference type="NCBI Taxonomy" id="364297"/>
    <lineage>
        <taxon>Bacteria</taxon>
        <taxon>Pseudomonadati</taxon>
        <taxon>Pseudomonadota</taxon>
        <taxon>Alphaproteobacteria</taxon>
        <taxon>Rhodobacterales</taxon>
        <taxon>Paracoccaceae</taxon>
        <taxon>Rhodovulum</taxon>
    </lineage>
</organism>
<feature type="region of interest" description="Disordered" evidence="12">
    <location>
        <begin position="1"/>
        <end position="21"/>
    </location>
</feature>
<comment type="subcellular location">
    <subcellularLocation>
        <location evidence="10">Cell inner membrane</location>
        <topology evidence="10">Multi-pass membrane protein</topology>
    </subcellularLocation>
    <subcellularLocation>
        <location evidence="1">Cell membrane</location>
        <topology evidence="1">Multi-pass membrane protein</topology>
    </subcellularLocation>
</comment>
<keyword evidence="6 10" id="KW-0630">Potassium</keyword>
<keyword evidence="5 13" id="KW-0812">Transmembrane</keyword>
<dbReference type="GO" id="GO:0046872">
    <property type="term" value="F:metal ion binding"/>
    <property type="evidence" value="ECO:0007669"/>
    <property type="project" value="UniProtKB-KW"/>
</dbReference>
<feature type="transmembrane region" description="Helical" evidence="13">
    <location>
        <begin position="305"/>
        <end position="332"/>
    </location>
</feature>
<feature type="binding site" evidence="11">
    <location>
        <position position="458"/>
    </location>
    <ligand>
        <name>K(+)</name>
        <dbReference type="ChEBI" id="CHEBI:29103"/>
    </ligand>
</feature>
<evidence type="ECO:0000256" key="13">
    <source>
        <dbReference type="SAM" id="Phobius"/>
    </source>
</evidence>
<evidence type="ECO:0000256" key="8">
    <source>
        <dbReference type="ARBA" id="ARBA00023065"/>
    </source>
</evidence>
<keyword evidence="7 13" id="KW-1133">Transmembrane helix</keyword>
<name>A0A4R8G8M3_9RHOB</name>
<evidence type="ECO:0000256" key="2">
    <source>
        <dbReference type="ARBA" id="ARBA00022448"/>
    </source>
</evidence>
<feature type="transmembrane region" description="Helical" evidence="13">
    <location>
        <begin position="352"/>
        <end position="377"/>
    </location>
</feature>
<feature type="transmembrane region" description="Helical" evidence="13">
    <location>
        <begin position="265"/>
        <end position="285"/>
    </location>
</feature>
<evidence type="ECO:0000256" key="4">
    <source>
        <dbReference type="ARBA" id="ARBA00022538"/>
    </source>
</evidence>
<evidence type="ECO:0000256" key="11">
    <source>
        <dbReference type="PIRSR" id="PIRSR006247-1"/>
    </source>
</evidence>
<accession>A0A4R8G8M3</accession>
<dbReference type="Proteomes" id="UP000295484">
    <property type="component" value="Unassembled WGS sequence"/>
</dbReference>
<feature type="binding site" evidence="11">
    <location>
        <position position="342"/>
    </location>
    <ligand>
        <name>K(+)</name>
        <dbReference type="ChEBI" id="CHEBI:29103"/>
    </ligand>
</feature>
<feature type="transmembrane region" description="Helical" evidence="13">
    <location>
        <begin position="162"/>
        <end position="185"/>
    </location>
</feature>
<protein>
    <recommendedName>
        <fullName evidence="10">Trk system potassium uptake protein</fullName>
    </recommendedName>
</protein>
<evidence type="ECO:0000256" key="7">
    <source>
        <dbReference type="ARBA" id="ARBA00022989"/>
    </source>
</evidence>
<evidence type="ECO:0000256" key="10">
    <source>
        <dbReference type="PIRNR" id="PIRNR006247"/>
    </source>
</evidence>
<evidence type="ECO:0000313" key="14">
    <source>
        <dbReference type="EMBL" id="TDX32624.1"/>
    </source>
</evidence>
<feature type="transmembrane region" description="Helical" evidence="13">
    <location>
        <begin position="483"/>
        <end position="502"/>
    </location>
</feature>
<dbReference type="PIRSF" id="PIRSF006247">
    <property type="entry name" value="TrkH"/>
    <property type="match status" value="1"/>
</dbReference>
<keyword evidence="9 10" id="KW-0472">Membrane</keyword>
<comment type="similarity">
    <text evidence="10">Belongs to the TrkH potassium transport family.</text>
</comment>
<dbReference type="AlphaFoldDB" id="A0A4R8G8M3"/>
<evidence type="ECO:0000256" key="9">
    <source>
        <dbReference type="ARBA" id="ARBA00023136"/>
    </source>
</evidence>
<comment type="function">
    <text evidence="10">Low-affinity potassium transport system. Interacts with Trk system potassium uptake protein TrkA.</text>
</comment>
<proteinExistence type="inferred from homology"/>
<sequence>MREAGFFAAPASGSGPQEPVSGIWKSPARNGNVAQRESGLNVVFFANGLVLGLLALMSATVALLYPETRGVFAEATFQLGLTGTLIAVASRSSFEALRLPHAFMLTASVWLVAAIGGAVPLYLWKLSAADAFFEAMSGITTTGSTVMTGLDGTPKGILMWRALLQALGGVGFIGTGIALLPVLKVGGMQLFRTESSDKGEKELRNATQFAAATLLVYVSLMTLCGVLYRAGGMSLFDAVTHAMTTLSTGGYSTHDASFGFFANPFLQWTCTLFMVLGSVPFSWYIRSVYHGKFRSEQVGAMLKTLAAVILPLSLWLGLTSDMPFLAALRLVAFNVVSVVSTTGYATTDYTTWGPVAVSAFVILTAVGGCTGSTAGGAKAMRWVIMYRLVREGIRSVRYPHGVYRIRYEGRVIDEDIVSSVIGFFSMYALSFAVIASLLTLVGLDGATALSGAITALANVGPGVGDIIGPAGTFQPLSDKAKTILAIGMYLGRLEMLTVLVLLTPRFWRSLA</sequence>
<keyword evidence="10" id="KW-0997">Cell inner membrane</keyword>
<keyword evidence="2 10" id="KW-0813">Transport</keyword>
<feature type="binding site" evidence="11">
    <location>
        <position position="341"/>
    </location>
    <ligand>
        <name>K(+)</name>
        <dbReference type="ChEBI" id="CHEBI:29103"/>
    </ligand>
</feature>
<dbReference type="Pfam" id="PF02386">
    <property type="entry name" value="TrkH"/>
    <property type="match status" value="2"/>
</dbReference>
<dbReference type="GO" id="GO:0005886">
    <property type="term" value="C:plasma membrane"/>
    <property type="evidence" value="ECO:0007669"/>
    <property type="project" value="UniProtKB-SubCell"/>
</dbReference>
<feature type="binding site" evidence="11">
    <location>
        <position position="142"/>
    </location>
    <ligand>
        <name>K(+)</name>
        <dbReference type="ChEBI" id="CHEBI:29103"/>
    </ligand>
</feature>
<feature type="transmembrane region" description="Helical" evidence="13">
    <location>
        <begin position="416"/>
        <end position="441"/>
    </location>
</feature>
<feature type="transmembrane region" description="Helical" evidence="13">
    <location>
        <begin position="71"/>
        <end position="90"/>
    </location>
</feature>
<feature type="compositionally biased region" description="Low complexity" evidence="12">
    <location>
        <begin position="1"/>
        <end position="16"/>
    </location>
</feature>